<dbReference type="Pfam" id="PF00126">
    <property type="entry name" value="HTH_1"/>
    <property type="match status" value="1"/>
</dbReference>
<dbReference type="SUPFAM" id="SSF53850">
    <property type="entry name" value="Periplasmic binding protein-like II"/>
    <property type="match status" value="1"/>
</dbReference>
<evidence type="ECO:0000256" key="1">
    <source>
        <dbReference type="ARBA" id="ARBA00009437"/>
    </source>
</evidence>
<dbReference type="GO" id="GO:0003700">
    <property type="term" value="F:DNA-binding transcription factor activity"/>
    <property type="evidence" value="ECO:0007669"/>
    <property type="project" value="InterPro"/>
</dbReference>
<dbReference type="Gene3D" id="1.10.10.10">
    <property type="entry name" value="Winged helix-like DNA-binding domain superfamily/Winged helix DNA-binding domain"/>
    <property type="match status" value="1"/>
</dbReference>
<dbReference type="FunFam" id="1.10.10.10:FF:000001">
    <property type="entry name" value="LysR family transcriptional regulator"/>
    <property type="match status" value="1"/>
</dbReference>
<dbReference type="SUPFAM" id="SSF46785">
    <property type="entry name" value="Winged helix' DNA-binding domain"/>
    <property type="match status" value="1"/>
</dbReference>
<proteinExistence type="inferred from homology"/>
<evidence type="ECO:0000256" key="2">
    <source>
        <dbReference type="ARBA" id="ARBA00023015"/>
    </source>
</evidence>
<evidence type="ECO:0000313" key="6">
    <source>
        <dbReference type="EMBL" id="MTD94976.1"/>
    </source>
</evidence>
<dbReference type="InterPro" id="IPR036388">
    <property type="entry name" value="WH-like_DNA-bd_sf"/>
</dbReference>
<dbReference type="InterPro" id="IPR036390">
    <property type="entry name" value="WH_DNA-bd_sf"/>
</dbReference>
<evidence type="ECO:0000313" key="7">
    <source>
        <dbReference type="Proteomes" id="UP000440694"/>
    </source>
</evidence>
<dbReference type="PANTHER" id="PTHR30537:SF20">
    <property type="entry name" value="TRANSCRIPTIONAL REGULATORY PROTEIN"/>
    <property type="match status" value="1"/>
</dbReference>
<accession>A0A6I3KMC3</accession>
<organism evidence="6 7">
    <name type="scientific">Hyphomicrobium album</name>
    <dbReference type="NCBI Taxonomy" id="2665159"/>
    <lineage>
        <taxon>Bacteria</taxon>
        <taxon>Pseudomonadati</taxon>
        <taxon>Pseudomonadota</taxon>
        <taxon>Alphaproteobacteria</taxon>
        <taxon>Hyphomicrobiales</taxon>
        <taxon>Hyphomicrobiaceae</taxon>
        <taxon>Hyphomicrobium</taxon>
    </lineage>
</organism>
<feature type="domain" description="HTH lysR-type" evidence="5">
    <location>
        <begin position="1"/>
        <end position="58"/>
    </location>
</feature>
<reference evidence="6 7" key="1">
    <citation type="submission" date="2019-11" db="EMBL/GenBank/DDBJ databases">
        <title>Identification of a novel strain.</title>
        <authorList>
            <person name="Xu Q."/>
            <person name="Wang G."/>
        </authorList>
    </citation>
    <scope>NUCLEOTIDE SEQUENCE [LARGE SCALE GENOMIC DNA]</scope>
    <source>
        <strain evidence="7">xq</strain>
    </source>
</reference>
<dbReference type="InterPro" id="IPR058163">
    <property type="entry name" value="LysR-type_TF_proteobact-type"/>
</dbReference>
<dbReference type="CDD" id="cd08422">
    <property type="entry name" value="PBP2_CrgA_like"/>
    <property type="match status" value="1"/>
</dbReference>
<dbReference type="PROSITE" id="PS50931">
    <property type="entry name" value="HTH_LYSR"/>
    <property type="match status" value="1"/>
</dbReference>
<keyword evidence="4" id="KW-0804">Transcription</keyword>
<dbReference type="GO" id="GO:0043565">
    <property type="term" value="F:sequence-specific DNA binding"/>
    <property type="evidence" value="ECO:0007669"/>
    <property type="project" value="TreeGrafter"/>
</dbReference>
<dbReference type="GO" id="GO:0006351">
    <property type="term" value="P:DNA-templated transcription"/>
    <property type="evidence" value="ECO:0007669"/>
    <property type="project" value="TreeGrafter"/>
</dbReference>
<dbReference type="InterPro" id="IPR000847">
    <property type="entry name" value="LysR_HTH_N"/>
</dbReference>
<dbReference type="EMBL" id="WMBQ01000001">
    <property type="protein sequence ID" value="MTD94976.1"/>
    <property type="molecule type" value="Genomic_DNA"/>
</dbReference>
<keyword evidence="3" id="KW-0238">DNA-binding</keyword>
<dbReference type="AlphaFoldDB" id="A0A6I3KMC3"/>
<keyword evidence="2" id="KW-0805">Transcription regulation</keyword>
<protein>
    <submittedName>
        <fullName evidence="6">LysR family transcriptional regulator</fullName>
    </submittedName>
</protein>
<gene>
    <name evidence="6" type="ORF">GIW81_11605</name>
</gene>
<sequence>MDWDKLRIFHAAAEAGSFTHAGDALHMSQSAVSRQVSALERDLKVSLFHRHARGLVLTEQGELLHRTTSDVINKLHTAETLLSDTTSKPSGELCITAPVGFGTIWLTQRLRQFQDLYPEIRIELSLNDDQVDIGMRAADVAIWTREPPHSDLIRRMLFTSRVRAFASTQYVRRFGAPKTLDELEGHSIVSYSGQPAQHLTAITWIETAGRDGKGPREPAFRANSVVALRYAIRAGIGIGMIPDYMTDNEADLVPVLTEIDPPTLPILFCYPEELKSSKKVQVLRDFLVAQARQWKF</sequence>
<dbReference type="PANTHER" id="PTHR30537">
    <property type="entry name" value="HTH-TYPE TRANSCRIPTIONAL REGULATOR"/>
    <property type="match status" value="1"/>
</dbReference>
<dbReference type="RefSeq" id="WP_154739332.1">
    <property type="nucleotide sequence ID" value="NZ_WMBQ01000001.1"/>
</dbReference>
<evidence type="ECO:0000259" key="5">
    <source>
        <dbReference type="PROSITE" id="PS50931"/>
    </source>
</evidence>
<dbReference type="Pfam" id="PF03466">
    <property type="entry name" value="LysR_substrate"/>
    <property type="match status" value="1"/>
</dbReference>
<evidence type="ECO:0000256" key="4">
    <source>
        <dbReference type="ARBA" id="ARBA00023163"/>
    </source>
</evidence>
<dbReference type="Gene3D" id="3.40.190.290">
    <property type="match status" value="1"/>
</dbReference>
<comment type="caution">
    <text evidence="6">The sequence shown here is derived from an EMBL/GenBank/DDBJ whole genome shotgun (WGS) entry which is preliminary data.</text>
</comment>
<dbReference type="Proteomes" id="UP000440694">
    <property type="component" value="Unassembled WGS sequence"/>
</dbReference>
<comment type="similarity">
    <text evidence="1">Belongs to the LysR transcriptional regulatory family.</text>
</comment>
<dbReference type="InterPro" id="IPR005119">
    <property type="entry name" value="LysR_subst-bd"/>
</dbReference>
<dbReference type="PRINTS" id="PR00039">
    <property type="entry name" value="HTHLYSR"/>
</dbReference>
<keyword evidence="7" id="KW-1185">Reference proteome</keyword>
<evidence type="ECO:0000256" key="3">
    <source>
        <dbReference type="ARBA" id="ARBA00023125"/>
    </source>
</evidence>
<name>A0A6I3KMC3_9HYPH</name>